<reference evidence="2 3" key="1">
    <citation type="submission" date="2014-03" db="EMBL/GenBank/DDBJ databases">
        <title>Genomics of Bifidobacteria.</title>
        <authorList>
            <person name="Ventura M."/>
            <person name="Milani C."/>
            <person name="Lugli G.A."/>
        </authorList>
    </citation>
    <scope>NUCLEOTIDE SEQUENCE [LARGE SCALE GENOMIC DNA]</scope>
    <source>
        <strain evidence="2 3">LMG 21589</strain>
    </source>
</reference>
<evidence type="ECO:0000313" key="3">
    <source>
        <dbReference type="Proteomes" id="UP000029033"/>
    </source>
</evidence>
<dbReference type="SUPFAM" id="SSF55804">
    <property type="entry name" value="Phoshotransferase/anion transport protein"/>
    <property type="match status" value="1"/>
</dbReference>
<dbReference type="GeneID" id="85165319"/>
<dbReference type="Proteomes" id="UP000029033">
    <property type="component" value="Unassembled WGS sequence"/>
</dbReference>
<dbReference type="PANTHER" id="PTHR47738">
    <property type="entry name" value="PTS SYSTEM FRUCTOSE-LIKE EIIA COMPONENT-RELATED"/>
    <property type="match status" value="1"/>
</dbReference>
<dbReference type="Gene3D" id="3.40.930.10">
    <property type="entry name" value="Mannitol-specific EII, Chain A"/>
    <property type="match status" value="1"/>
</dbReference>
<accession>A0A087D782</accession>
<protein>
    <submittedName>
        <fullName evidence="2">Phosphoenolpyruvate-dependent sugar PTS family porter, EIIA 2</fullName>
    </submittedName>
</protein>
<sequence>MRCLTIWEPDTSIPDKRTLIDAVATYLSGQGLVGDRCAAAEALRLRESLGDTLIAPHLAIPHAMSDAVNESVVLFVKLRDGLDDWQPGATVDRYLFTLIPERPPTADLEAIKSLYTRLADDRTLEALAGGGPSDVLTVLQQERN</sequence>
<comment type="caution">
    <text evidence="2">The sequence shown here is derived from an EMBL/GenBank/DDBJ whole genome shotgun (WGS) entry which is preliminary data.</text>
</comment>
<keyword evidence="2" id="KW-0670">Pyruvate</keyword>
<dbReference type="EMBL" id="JGZO01000023">
    <property type="protein sequence ID" value="KFI91382.1"/>
    <property type="molecule type" value="Genomic_DNA"/>
</dbReference>
<dbReference type="OrthoDB" id="2298919at2"/>
<dbReference type="eggNOG" id="ENOG5032CXN">
    <property type="taxonomic scope" value="Bacteria"/>
</dbReference>
<dbReference type="Pfam" id="PF00359">
    <property type="entry name" value="PTS_EIIA_2"/>
    <property type="match status" value="1"/>
</dbReference>
<dbReference type="RefSeq" id="WP_051923257.1">
    <property type="nucleotide sequence ID" value="NZ_CAUPKV010000043.1"/>
</dbReference>
<proteinExistence type="predicted"/>
<dbReference type="PROSITE" id="PS51094">
    <property type="entry name" value="PTS_EIIA_TYPE_2"/>
    <property type="match status" value="1"/>
</dbReference>
<name>A0A087D782_9BIFI</name>
<dbReference type="InterPro" id="IPR051541">
    <property type="entry name" value="PTS_SugarTrans_NitroReg"/>
</dbReference>
<feature type="domain" description="PTS EIIA type-2" evidence="1">
    <location>
        <begin position="1"/>
        <end position="142"/>
    </location>
</feature>
<dbReference type="InterPro" id="IPR016152">
    <property type="entry name" value="PTrfase/Anion_transptr"/>
</dbReference>
<evidence type="ECO:0000313" key="2">
    <source>
        <dbReference type="EMBL" id="KFI91382.1"/>
    </source>
</evidence>
<dbReference type="PROSITE" id="PS00372">
    <property type="entry name" value="PTS_EIIA_TYPE_2_HIS"/>
    <property type="match status" value="1"/>
</dbReference>
<gene>
    <name evidence="2" type="ORF">BSCA_2074</name>
</gene>
<dbReference type="AlphaFoldDB" id="A0A087D782"/>
<dbReference type="STRING" id="158787.BSCA_2074"/>
<evidence type="ECO:0000259" key="1">
    <source>
        <dbReference type="PROSITE" id="PS51094"/>
    </source>
</evidence>
<organism evidence="2 3">
    <name type="scientific">Bifidobacterium scardovii</name>
    <dbReference type="NCBI Taxonomy" id="158787"/>
    <lineage>
        <taxon>Bacteria</taxon>
        <taxon>Bacillati</taxon>
        <taxon>Actinomycetota</taxon>
        <taxon>Actinomycetes</taxon>
        <taxon>Bifidobacteriales</taxon>
        <taxon>Bifidobacteriaceae</taxon>
        <taxon>Bifidobacterium</taxon>
    </lineage>
</organism>
<keyword evidence="3" id="KW-1185">Reference proteome</keyword>
<dbReference type="InterPro" id="IPR002178">
    <property type="entry name" value="PTS_EIIA_type-2_dom"/>
</dbReference>